<protein>
    <submittedName>
        <fullName evidence="1">208_t:CDS:1</fullName>
    </submittedName>
</protein>
<dbReference type="OrthoDB" id="10447892at2759"/>
<organism evidence="1 2">
    <name type="scientific">Cetraspora pellucida</name>
    <dbReference type="NCBI Taxonomy" id="1433469"/>
    <lineage>
        <taxon>Eukaryota</taxon>
        <taxon>Fungi</taxon>
        <taxon>Fungi incertae sedis</taxon>
        <taxon>Mucoromycota</taxon>
        <taxon>Glomeromycotina</taxon>
        <taxon>Glomeromycetes</taxon>
        <taxon>Diversisporales</taxon>
        <taxon>Gigasporaceae</taxon>
        <taxon>Cetraspora</taxon>
    </lineage>
</organism>
<dbReference type="EMBL" id="CAJVQA010017029">
    <property type="protein sequence ID" value="CAG8746479.1"/>
    <property type="molecule type" value="Genomic_DNA"/>
</dbReference>
<gene>
    <name evidence="1" type="ORF">CPELLU_LOCUS14411</name>
</gene>
<sequence length="86" mass="9686">MENDRIEIQIENDKGPPVMESKLFTKNAAISQDKSFLVIFESISLAVGDNYDDIIIRMYNISSDKAGNKDISEAHSETLTLTFTKE</sequence>
<name>A0A9N9IQJ6_9GLOM</name>
<dbReference type="AlphaFoldDB" id="A0A9N9IQJ6"/>
<keyword evidence="2" id="KW-1185">Reference proteome</keyword>
<accession>A0A9N9IQJ6</accession>
<dbReference type="Proteomes" id="UP000789759">
    <property type="component" value="Unassembled WGS sequence"/>
</dbReference>
<proteinExistence type="predicted"/>
<reference evidence="1" key="1">
    <citation type="submission" date="2021-06" db="EMBL/GenBank/DDBJ databases">
        <authorList>
            <person name="Kallberg Y."/>
            <person name="Tangrot J."/>
            <person name="Rosling A."/>
        </authorList>
    </citation>
    <scope>NUCLEOTIDE SEQUENCE</scope>
    <source>
        <strain evidence="1">FL966</strain>
    </source>
</reference>
<comment type="caution">
    <text evidence="1">The sequence shown here is derived from an EMBL/GenBank/DDBJ whole genome shotgun (WGS) entry which is preliminary data.</text>
</comment>
<evidence type="ECO:0000313" key="1">
    <source>
        <dbReference type="EMBL" id="CAG8746479.1"/>
    </source>
</evidence>
<evidence type="ECO:0000313" key="2">
    <source>
        <dbReference type="Proteomes" id="UP000789759"/>
    </source>
</evidence>